<dbReference type="EMBL" id="CP001687">
    <property type="protein sequence ID" value="ACV10783.1"/>
    <property type="molecule type" value="Genomic_DNA"/>
</dbReference>
<comment type="cofactor">
    <cofactor evidence="8">
        <name>[2Fe-2S] cluster</name>
        <dbReference type="ChEBI" id="CHEBI:190135"/>
    </cofactor>
</comment>
<dbReference type="Pfam" id="PF00111">
    <property type="entry name" value="Fer2"/>
    <property type="match status" value="1"/>
</dbReference>
<organism evidence="10 11">
    <name type="scientific">Halorhabdus utahensis (strain DSM 12940 / JCM 11049 / AX-2)</name>
    <dbReference type="NCBI Taxonomy" id="519442"/>
    <lineage>
        <taxon>Archaea</taxon>
        <taxon>Methanobacteriati</taxon>
        <taxon>Methanobacteriota</taxon>
        <taxon>Stenosarchaea group</taxon>
        <taxon>Halobacteria</taxon>
        <taxon>Halobacteriales</taxon>
        <taxon>Haloarculaceae</taxon>
        <taxon>Halorhabdus</taxon>
    </lineage>
</organism>
<keyword evidence="11" id="KW-1185">Reference proteome</keyword>
<protein>
    <submittedName>
        <fullName evidence="10">Ferredoxin</fullName>
    </submittedName>
</protein>
<dbReference type="HOGENOM" id="CLU_1405948_0_0_2"/>
<keyword evidence="2" id="KW-0813">Transport</keyword>
<dbReference type="Gene3D" id="3.10.20.30">
    <property type="match status" value="1"/>
</dbReference>
<dbReference type="eggNOG" id="arCOG02843">
    <property type="taxonomic scope" value="Archaea"/>
</dbReference>
<comment type="similarity">
    <text evidence="1">Belongs to the 2Fe2S plant-type ferredoxin family.</text>
</comment>
<dbReference type="SUPFAM" id="SSF54292">
    <property type="entry name" value="2Fe-2S ferredoxin-like"/>
    <property type="match status" value="1"/>
</dbReference>
<dbReference type="OrthoDB" id="235534at2157"/>
<accession>C7NSX2</accession>
<dbReference type="PROSITE" id="PS51085">
    <property type="entry name" value="2FE2S_FER_2"/>
    <property type="match status" value="1"/>
</dbReference>
<evidence type="ECO:0000259" key="9">
    <source>
        <dbReference type="PROSITE" id="PS51085"/>
    </source>
</evidence>
<keyword evidence="5" id="KW-0249">Electron transport</keyword>
<dbReference type="RefSeq" id="WP_015788364.1">
    <property type="nucleotide sequence ID" value="NC_013158.1"/>
</dbReference>
<evidence type="ECO:0000256" key="2">
    <source>
        <dbReference type="ARBA" id="ARBA00022448"/>
    </source>
</evidence>
<dbReference type="CDD" id="cd00207">
    <property type="entry name" value="fer2"/>
    <property type="match status" value="1"/>
</dbReference>
<evidence type="ECO:0000256" key="5">
    <source>
        <dbReference type="ARBA" id="ARBA00022982"/>
    </source>
</evidence>
<gene>
    <name evidence="10" type="ordered locus">Huta_0596</name>
</gene>
<feature type="domain" description="2Fe-2S ferredoxin-type" evidence="9">
    <location>
        <begin position="101"/>
        <end position="193"/>
    </location>
</feature>
<proteinExistence type="inferred from homology"/>
<dbReference type="InterPro" id="IPR001041">
    <property type="entry name" value="2Fe-2S_ferredoxin-type"/>
</dbReference>
<dbReference type="KEGG" id="hut:Huta_0596"/>
<dbReference type="PANTHER" id="PTHR43112:SF3">
    <property type="entry name" value="FERREDOXIN-2, CHLOROPLASTIC"/>
    <property type="match status" value="1"/>
</dbReference>
<evidence type="ECO:0000256" key="8">
    <source>
        <dbReference type="ARBA" id="ARBA00034078"/>
    </source>
</evidence>
<dbReference type="InterPro" id="IPR012675">
    <property type="entry name" value="Beta-grasp_dom_sf"/>
</dbReference>
<dbReference type="InterPro" id="IPR036010">
    <property type="entry name" value="2Fe-2S_ferredoxin-like_sf"/>
</dbReference>
<reference evidence="10 11" key="1">
    <citation type="journal article" date="2009" name="Stand. Genomic Sci.">
        <title>Complete genome sequence of Halorhabdus utahensis type strain (AX-2).</title>
        <authorList>
            <person name="Anderson I."/>
            <person name="Tindall B.J."/>
            <person name="Pomrenke H."/>
            <person name="Goker M."/>
            <person name="Lapidus A."/>
            <person name="Nolan M."/>
            <person name="Copeland A."/>
            <person name="Glavina Del Rio T."/>
            <person name="Chen F."/>
            <person name="Tice H."/>
            <person name="Cheng J.F."/>
            <person name="Lucas S."/>
            <person name="Chertkov O."/>
            <person name="Bruce D."/>
            <person name="Brettin T."/>
            <person name="Detter J.C."/>
            <person name="Han C."/>
            <person name="Goodwin L."/>
            <person name="Land M."/>
            <person name="Hauser L."/>
            <person name="Chang Y.J."/>
            <person name="Jeffries C.D."/>
            <person name="Pitluck S."/>
            <person name="Pati A."/>
            <person name="Mavromatis K."/>
            <person name="Ivanova N."/>
            <person name="Ovchinnikova G."/>
            <person name="Chen A."/>
            <person name="Palaniappan K."/>
            <person name="Chain P."/>
            <person name="Rohde M."/>
            <person name="Bristow J."/>
            <person name="Eisen J.A."/>
            <person name="Markowitz V."/>
            <person name="Hugenholtz P."/>
            <person name="Kyrpides N.C."/>
            <person name="Klenk H.P."/>
        </authorList>
    </citation>
    <scope>NUCLEOTIDE SEQUENCE [LARGE SCALE GENOMIC DNA]</scope>
    <source>
        <strain evidence="11">DSM 12940 / JCM 11049 / AX-2</strain>
    </source>
</reference>
<dbReference type="STRING" id="519442.Huta_0596"/>
<evidence type="ECO:0000256" key="1">
    <source>
        <dbReference type="ARBA" id="ARBA00007874"/>
    </source>
</evidence>
<dbReference type="GeneID" id="8382864"/>
<keyword evidence="4" id="KW-0479">Metal-binding</keyword>
<dbReference type="AlphaFoldDB" id="C7NSX2"/>
<dbReference type="Proteomes" id="UP000002071">
    <property type="component" value="Chromosome"/>
</dbReference>
<keyword evidence="3" id="KW-0001">2Fe-2S</keyword>
<evidence type="ECO:0000313" key="10">
    <source>
        <dbReference type="EMBL" id="ACV10783.1"/>
    </source>
</evidence>
<evidence type="ECO:0000256" key="6">
    <source>
        <dbReference type="ARBA" id="ARBA00023004"/>
    </source>
</evidence>
<evidence type="ECO:0000313" key="11">
    <source>
        <dbReference type="Proteomes" id="UP000002071"/>
    </source>
</evidence>
<keyword evidence="6" id="KW-0408">Iron</keyword>
<evidence type="ECO:0000256" key="4">
    <source>
        <dbReference type="ARBA" id="ARBA00022723"/>
    </source>
</evidence>
<dbReference type="GO" id="GO:0051537">
    <property type="term" value="F:2 iron, 2 sulfur cluster binding"/>
    <property type="evidence" value="ECO:0007669"/>
    <property type="project" value="UniProtKB-KW"/>
</dbReference>
<evidence type="ECO:0000256" key="3">
    <source>
        <dbReference type="ARBA" id="ARBA00022714"/>
    </source>
</evidence>
<dbReference type="PANTHER" id="PTHR43112">
    <property type="entry name" value="FERREDOXIN"/>
    <property type="match status" value="1"/>
</dbReference>
<evidence type="ECO:0000256" key="7">
    <source>
        <dbReference type="ARBA" id="ARBA00023014"/>
    </source>
</evidence>
<keyword evidence="7" id="KW-0411">Iron-sulfur</keyword>
<name>C7NSX2_HALUD</name>
<sequence>MVEALGIALGIGFTFTAVLLHYAKGTGWEPAEDISTTLLERRAAAVPETDFPEPMNRSIGGGGAAIPAGGDAEGELADGDADEADQGFDPEAIPEDEVEHYEIEFAKEGKTIEVANNETILEAGEDEDWDLPYSCRQGQCLSCSGHVEDGPAEDFVKHSNNDTLSEEEMENGYCLTCTAHPTTDFTIETSETP</sequence>
<dbReference type="GO" id="GO:0046872">
    <property type="term" value="F:metal ion binding"/>
    <property type="evidence" value="ECO:0007669"/>
    <property type="project" value="UniProtKB-KW"/>
</dbReference>